<dbReference type="Proteomes" id="UP000028524">
    <property type="component" value="Unassembled WGS sequence"/>
</dbReference>
<feature type="region of interest" description="Disordered" evidence="1">
    <location>
        <begin position="80"/>
        <end position="106"/>
    </location>
</feature>
<keyword evidence="3" id="KW-1185">Reference proteome</keyword>
<evidence type="ECO:0000256" key="1">
    <source>
        <dbReference type="SAM" id="MobiDB-lite"/>
    </source>
</evidence>
<dbReference type="AlphaFoldDB" id="A0A084QI95"/>
<reference evidence="2 3" key="1">
    <citation type="journal article" date="2014" name="BMC Genomics">
        <title>Comparative genome sequencing reveals chemotype-specific gene clusters in the toxigenic black mold Stachybotrys.</title>
        <authorList>
            <person name="Semeiks J."/>
            <person name="Borek D."/>
            <person name="Otwinowski Z."/>
            <person name="Grishin N.V."/>
        </authorList>
    </citation>
    <scope>NUCLEOTIDE SEQUENCE [LARGE SCALE GENOMIC DNA]</scope>
    <source>
        <strain evidence="2 3">IBT 40285</strain>
    </source>
</reference>
<protein>
    <submittedName>
        <fullName evidence="2">Uncharacterized protein</fullName>
    </submittedName>
</protein>
<name>A0A084QI95_STAC4</name>
<feature type="region of interest" description="Disordered" evidence="1">
    <location>
        <begin position="1"/>
        <end position="23"/>
    </location>
</feature>
<dbReference type="EMBL" id="KL660733">
    <property type="protein sequence ID" value="KFA63680.1"/>
    <property type="molecule type" value="Genomic_DNA"/>
</dbReference>
<accession>A0A084QI95</accession>
<organism evidence="2 3">
    <name type="scientific">Stachybotrys chlorohalonatus (strain IBT 40285)</name>
    <dbReference type="NCBI Taxonomy" id="1283841"/>
    <lineage>
        <taxon>Eukaryota</taxon>
        <taxon>Fungi</taxon>
        <taxon>Dikarya</taxon>
        <taxon>Ascomycota</taxon>
        <taxon>Pezizomycotina</taxon>
        <taxon>Sordariomycetes</taxon>
        <taxon>Hypocreomycetidae</taxon>
        <taxon>Hypocreales</taxon>
        <taxon>Stachybotryaceae</taxon>
        <taxon>Stachybotrys</taxon>
    </lineage>
</organism>
<gene>
    <name evidence="2" type="ORF">S40285_10075</name>
</gene>
<evidence type="ECO:0000313" key="2">
    <source>
        <dbReference type="EMBL" id="KFA63680.1"/>
    </source>
</evidence>
<proteinExistence type="predicted"/>
<dbReference type="HOGENOM" id="CLU_1611885_0_0_1"/>
<evidence type="ECO:0000313" key="3">
    <source>
        <dbReference type="Proteomes" id="UP000028524"/>
    </source>
</evidence>
<dbReference type="InParanoid" id="A0A084QI95"/>
<sequence length="165" mass="18485">MTGYSYGVQAEKGGRNEKSTTVAASTPDFSETVDLSFSFTAVATPPTCTPPAPVAREVHEARTWEILDLPTRLHRVMRPKTGKLPWQSGKKERKRASQGPKANFEPWGGMLREMAWTSAGRARTWSGPAFPRHLRSYSASASHWSRPWHGRRRAAIRVWGVKPDK</sequence>